<reference evidence="1 2" key="1">
    <citation type="journal article" date="2019" name="Int. J. Syst. Evol. Microbiol.">
        <title>Capsulimonas corticalis gen. nov., sp. nov., an aerobic capsulated bacterium, of a novel bacterial order, Capsulimonadales ord. nov., of the class Armatimonadia of the phylum Armatimonadetes.</title>
        <authorList>
            <person name="Li J."/>
            <person name="Kudo C."/>
            <person name="Tonouchi A."/>
        </authorList>
    </citation>
    <scope>NUCLEOTIDE SEQUENCE [LARGE SCALE GENOMIC DNA]</scope>
    <source>
        <strain evidence="1 2">AX-7</strain>
    </source>
</reference>
<dbReference type="InterPro" id="IPR014262">
    <property type="entry name" value="HAF_rpt"/>
</dbReference>
<dbReference type="AlphaFoldDB" id="A0A402CSL3"/>
<dbReference type="EMBL" id="AP025739">
    <property type="protein sequence ID" value="BDI31041.1"/>
    <property type="molecule type" value="Genomic_DNA"/>
</dbReference>
<protein>
    <submittedName>
        <fullName evidence="1">Uncharacterized protein</fullName>
    </submittedName>
</protein>
<organism evidence="1 2">
    <name type="scientific">Capsulimonas corticalis</name>
    <dbReference type="NCBI Taxonomy" id="2219043"/>
    <lineage>
        <taxon>Bacteria</taxon>
        <taxon>Bacillati</taxon>
        <taxon>Armatimonadota</taxon>
        <taxon>Armatimonadia</taxon>
        <taxon>Capsulimonadales</taxon>
        <taxon>Capsulimonadaceae</taxon>
        <taxon>Capsulimonas</taxon>
    </lineage>
</organism>
<dbReference type="KEGG" id="ccot:CCAX7_30920"/>
<dbReference type="NCBIfam" id="TIGR02913">
    <property type="entry name" value="HAF_rpt"/>
    <property type="match status" value="1"/>
</dbReference>
<sequence>MVKAGSAFLYSSGTTSFLPVPKAGQGSRACSINAYGQIAGAYYTEGQHQIDIYHPITQQGVVWTPSVAGGTTFSVTYLGSGIGDSQQAPNPNVDPTAAYAINRDGLVVGYSFNTHHAFLWAPTILDGTTSGVIPENLHDLGVLPTSSGDTSDAYAISNPTLVSGTGIATIVGKETTTSGSTVTYKAVKWTVTYNVNPTTHSITLGSISGPIDLNTTGPGTGGAYTGWTLQSATSVDLGDRIVGYGTYNSGTTVTTKAFLLN</sequence>
<gene>
    <name evidence="1" type="ORF">CCAX7_30920</name>
</gene>
<dbReference type="Proteomes" id="UP000287394">
    <property type="component" value="Chromosome"/>
</dbReference>
<evidence type="ECO:0000313" key="2">
    <source>
        <dbReference type="Proteomes" id="UP000287394"/>
    </source>
</evidence>
<keyword evidence="2" id="KW-1185">Reference proteome</keyword>
<evidence type="ECO:0000313" key="1">
    <source>
        <dbReference type="EMBL" id="BDI31041.1"/>
    </source>
</evidence>
<name>A0A402CSL3_9BACT</name>
<proteinExistence type="predicted"/>
<accession>A0A402CSL3</accession>